<accession>A0A0G1UW48</accession>
<sequence length="98" mass="11786">MKVLFDPRVKKFLKNISKQERAKVTEYVDLFKEYGFALGQKYLKKVDNKIWELRPGKMRVFLFKYSANHIVIHAMFKKSQKITKETKQLLASRLKEYL</sequence>
<organism evidence="1 2">
    <name type="scientific">Candidatus Beckwithbacteria bacterium GW2011_GWB1_47_15</name>
    <dbReference type="NCBI Taxonomy" id="1618371"/>
    <lineage>
        <taxon>Bacteria</taxon>
        <taxon>Candidatus Beckwithiibacteriota</taxon>
    </lineage>
</organism>
<evidence type="ECO:0008006" key="3">
    <source>
        <dbReference type="Google" id="ProtNLM"/>
    </source>
</evidence>
<dbReference type="InterPro" id="IPR035093">
    <property type="entry name" value="RelE/ParE_toxin_dom_sf"/>
</dbReference>
<evidence type="ECO:0000313" key="2">
    <source>
        <dbReference type="Proteomes" id="UP000033860"/>
    </source>
</evidence>
<dbReference type="Pfam" id="PF05973">
    <property type="entry name" value="Gp49"/>
    <property type="match status" value="1"/>
</dbReference>
<name>A0A0G1UW48_9BACT</name>
<dbReference type="AlphaFoldDB" id="A0A0G1UW48"/>
<protein>
    <recommendedName>
        <fullName evidence="3">Type II toxin-antitoxin system RelE/ParE family toxin</fullName>
    </recommendedName>
</protein>
<dbReference type="Proteomes" id="UP000033860">
    <property type="component" value="Unassembled WGS sequence"/>
</dbReference>
<dbReference type="SUPFAM" id="SSF143011">
    <property type="entry name" value="RelE-like"/>
    <property type="match status" value="1"/>
</dbReference>
<reference evidence="1 2" key="1">
    <citation type="journal article" date="2015" name="Nature">
        <title>rRNA introns, odd ribosomes, and small enigmatic genomes across a large radiation of phyla.</title>
        <authorList>
            <person name="Brown C.T."/>
            <person name="Hug L.A."/>
            <person name="Thomas B.C."/>
            <person name="Sharon I."/>
            <person name="Castelle C.J."/>
            <person name="Singh A."/>
            <person name="Wilkins M.J."/>
            <person name="Williams K.H."/>
            <person name="Banfield J.F."/>
        </authorList>
    </citation>
    <scope>NUCLEOTIDE SEQUENCE [LARGE SCALE GENOMIC DNA]</scope>
</reference>
<proteinExistence type="predicted"/>
<comment type="caution">
    <text evidence="1">The sequence shown here is derived from an EMBL/GenBank/DDBJ whole genome shotgun (WGS) entry which is preliminary data.</text>
</comment>
<gene>
    <name evidence="1" type="ORF">UX85_C0001G0149</name>
</gene>
<dbReference type="Gene3D" id="3.30.2310.20">
    <property type="entry name" value="RelE-like"/>
    <property type="match status" value="1"/>
</dbReference>
<evidence type="ECO:0000313" key="1">
    <source>
        <dbReference type="EMBL" id="KKU61935.1"/>
    </source>
</evidence>
<dbReference type="EMBL" id="LCNT01000001">
    <property type="protein sequence ID" value="KKU61935.1"/>
    <property type="molecule type" value="Genomic_DNA"/>
</dbReference>
<dbReference type="InterPro" id="IPR009241">
    <property type="entry name" value="HigB-like"/>
</dbReference>